<organism evidence="2 3">
    <name type="scientific">Cercophora samala</name>
    <dbReference type="NCBI Taxonomy" id="330535"/>
    <lineage>
        <taxon>Eukaryota</taxon>
        <taxon>Fungi</taxon>
        <taxon>Dikarya</taxon>
        <taxon>Ascomycota</taxon>
        <taxon>Pezizomycotina</taxon>
        <taxon>Sordariomycetes</taxon>
        <taxon>Sordariomycetidae</taxon>
        <taxon>Sordariales</taxon>
        <taxon>Lasiosphaeriaceae</taxon>
        <taxon>Cercophora</taxon>
    </lineage>
</organism>
<dbReference type="Proteomes" id="UP001174997">
    <property type="component" value="Unassembled WGS sequence"/>
</dbReference>
<proteinExistence type="predicted"/>
<name>A0AA39ZLZ1_9PEZI</name>
<evidence type="ECO:0000256" key="1">
    <source>
        <dbReference type="SAM" id="MobiDB-lite"/>
    </source>
</evidence>
<feature type="region of interest" description="Disordered" evidence="1">
    <location>
        <begin position="37"/>
        <end position="74"/>
    </location>
</feature>
<sequence>MKEQQPVDQIPFKIVEREKVALCIIAADAGRMAGQLVRDGKTADEADAEAKNHFNPNKSDKKSKSAEETPKPAGRHLTVEIVEHHRHLEDLAPCDKPLSETQEAIKLLYSTEHRGDPPVEYTSHVVAHEQSLQNLLCNASTYKESNAQGASAMRREWDSVLAYAGTLNPWNNKRFREGCRLDPQRITRSRDGITTLVDNRIAEIWRIEHEKRHRGSIRHQVRARPPTNLVDALKDAAWDVLQERTAKLERLREEAKAAEKKKAADATMAKEGEASATTAAEAPADTAQASAAGQEEPKGVDKRRRHSTSSIDSIPSMMKGLAGSVAGGSTGTEAKPSKKKGRK</sequence>
<gene>
    <name evidence="2" type="ORF">QBC41DRAFT_370515</name>
</gene>
<feature type="region of interest" description="Disordered" evidence="1">
    <location>
        <begin position="258"/>
        <end position="343"/>
    </location>
</feature>
<dbReference type="EMBL" id="JAULSY010000007">
    <property type="protein sequence ID" value="KAK0673377.1"/>
    <property type="molecule type" value="Genomic_DNA"/>
</dbReference>
<evidence type="ECO:0000313" key="3">
    <source>
        <dbReference type="Proteomes" id="UP001174997"/>
    </source>
</evidence>
<accession>A0AA39ZLZ1</accession>
<protein>
    <submittedName>
        <fullName evidence="2">Uncharacterized protein</fullName>
    </submittedName>
</protein>
<evidence type="ECO:0000313" key="2">
    <source>
        <dbReference type="EMBL" id="KAK0673377.1"/>
    </source>
</evidence>
<keyword evidence="3" id="KW-1185">Reference proteome</keyword>
<feature type="compositionally biased region" description="Basic and acidic residues" evidence="1">
    <location>
        <begin position="38"/>
        <end position="70"/>
    </location>
</feature>
<feature type="compositionally biased region" description="Basic and acidic residues" evidence="1">
    <location>
        <begin position="258"/>
        <end position="273"/>
    </location>
</feature>
<dbReference type="AlphaFoldDB" id="A0AA39ZLZ1"/>
<comment type="caution">
    <text evidence="2">The sequence shown here is derived from an EMBL/GenBank/DDBJ whole genome shotgun (WGS) entry which is preliminary data.</text>
</comment>
<feature type="compositionally biased region" description="Low complexity" evidence="1">
    <location>
        <begin position="274"/>
        <end position="294"/>
    </location>
</feature>
<reference evidence="2" key="1">
    <citation type="submission" date="2023-06" db="EMBL/GenBank/DDBJ databases">
        <title>Genome-scale phylogeny and comparative genomics of the fungal order Sordariales.</title>
        <authorList>
            <consortium name="Lawrence Berkeley National Laboratory"/>
            <person name="Hensen N."/>
            <person name="Bonometti L."/>
            <person name="Westerberg I."/>
            <person name="Brannstrom I.O."/>
            <person name="Guillou S."/>
            <person name="Cros-Aarteil S."/>
            <person name="Calhoun S."/>
            <person name="Haridas S."/>
            <person name="Kuo A."/>
            <person name="Mondo S."/>
            <person name="Pangilinan J."/>
            <person name="Riley R."/>
            <person name="Labutti K."/>
            <person name="Andreopoulos B."/>
            <person name="Lipzen A."/>
            <person name="Chen C."/>
            <person name="Yanf M."/>
            <person name="Daum C."/>
            <person name="Ng V."/>
            <person name="Clum A."/>
            <person name="Steindorff A."/>
            <person name="Ohm R."/>
            <person name="Martin F."/>
            <person name="Silar P."/>
            <person name="Natvig D."/>
            <person name="Lalanne C."/>
            <person name="Gautier V."/>
            <person name="Ament-Velasquez S.L."/>
            <person name="Kruys A."/>
            <person name="Hutchinson M.I."/>
            <person name="Powell A.J."/>
            <person name="Barry K."/>
            <person name="Miller A.N."/>
            <person name="Grigoriev I.V."/>
            <person name="Debuchy R."/>
            <person name="Gladieux P."/>
            <person name="Thoren M.H."/>
            <person name="Johannesson H."/>
        </authorList>
    </citation>
    <scope>NUCLEOTIDE SEQUENCE</scope>
    <source>
        <strain evidence="2">CBS 307.81</strain>
    </source>
</reference>